<keyword evidence="2" id="KW-0175">Coiled coil</keyword>
<dbReference type="OrthoDB" id="10057496at2759"/>
<dbReference type="SMART" id="SM00248">
    <property type="entry name" value="ANK"/>
    <property type="match status" value="4"/>
</dbReference>
<organism evidence="4 5">
    <name type="scientific">Patiria miniata</name>
    <name type="common">Bat star</name>
    <name type="synonym">Asterina miniata</name>
    <dbReference type="NCBI Taxonomy" id="46514"/>
    <lineage>
        <taxon>Eukaryota</taxon>
        <taxon>Metazoa</taxon>
        <taxon>Echinodermata</taxon>
        <taxon>Eleutherozoa</taxon>
        <taxon>Asterozoa</taxon>
        <taxon>Asteroidea</taxon>
        <taxon>Valvatacea</taxon>
        <taxon>Valvatida</taxon>
        <taxon>Asterinidae</taxon>
        <taxon>Patiria</taxon>
    </lineage>
</organism>
<feature type="compositionally biased region" description="Basic and acidic residues" evidence="3">
    <location>
        <begin position="1169"/>
        <end position="1210"/>
    </location>
</feature>
<feature type="coiled-coil region" evidence="2">
    <location>
        <begin position="568"/>
        <end position="631"/>
    </location>
</feature>
<evidence type="ECO:0000313" key="4">
    <source>
        <dbReference type="EnsemblMetazoa" id="XP_038058087.1"/>
    </source>
</evidence>
<feature type="compositionally biased region" description="Basic and acidic residues" evidence="3">
    <location>
        <begin position="1274"/>
        <end position="1285"/>
    </location>
</feature>
<dbReference type="PANTHER" id="PTHR22882:SF3">
    <property type="entry name" value="SYNPHILIN-1"/>
    <property type="match status" value="1"/>
</dbReference>
<name>A0A914A2M3_PATMI</name>
<feature type="compositionally biased region" description="Low complexity" evidence="3">
    <location>
        <begin position="759"/>
        <end position="773"/>
    </location>
</feature>
<evidence type="ECO:0000256" key="3">
    <source>
        <dbReference type="SAM" id="MobiDB-lite"/>
    </source>
</evidence>
<dbReference type="SUPFAM" id="SSF48403">
    <property type="entry name" value="Ankyrin repeat"/>
    <property type="match status" value="1"/>
</dbReference>
<dbReference type="EnsemblMetazoa" id="XM_038202159.1">
    <property type="protein sequence ID" value="XP_038058087.1"/>
    <property type="gene ID" value="LOC119729552"/>
</dbReference>
<dbReference type="GeneID" id="119729552"/>
<feature type="compositionally biased region" description="Acidic residues" evidence="3">
    <location>
        <begin position="1"/>
        <end position="11"/>
    </location>
</feature>
<feature type="coiled-coil region" evidence="2">
    <location>
        <begin position="666"/>
        <end position="702"/>
    </location>
</feature>
<dbReference type="InterPro" id="IPR002110">
    <property type="entry name" value="Ankyrin_rpt"/>
</dbReference>
<feature type="compositionally biased region" description="Polar residues" evidence="3">
    <location>
        <begin position="774"/>
        <end position="783"/>
    </location>
</feature>
<protein>
    <submittedName>
        <fullName evidence="4">Uncharacterized protein</fullName>
    </submittedName>
</protein>
<feature type="repeat" description="ANK" evidence="1">
    <location>
        <begin position="509"/>
        <end position="541"/>
    </location>
</feature>
<dbReference type="PROSITE" id="PS50297">
    <property type="entry name" value="ANK_REP_REGION"/>
    <property type="match status" value="1"/>
</dbReference>
<sequence length="1316" mass="145747">MEEAEVIDIDDLLGSSTPVEQQDAEEYDFENFPNEGGTPLDPDPTKLASRSQSHNSTSVQGGHKQRNATSGSNQSKQGPRKSSLEEDFKKLLLSSKSSKNKSQELEPSRGRNNNNVTWEKDPRETEGFSDAKVAQNEALLDAFVQGESSDAVLSDEELCIDVNSEELMQFILAFEANGEGNGDKPNDISTCATAKQSIAVNHVQCPSEDQESLNSSISTTESRDGSLTSSLASSDLSPIRTKQKVPRGKSVRFLMSNLLRNNKAQHHLTSRASGSDEDNKDAKRTLTRLKDRNKKRDKEDRDRERIAKQQAKILKTQMSSASSSSKTVAETSLQQQRDRVPDNNAQPRGQMSSVAVATPLSPGARDNTLHKQLIQAAARGDRQVLEFLLAANEGLSEVRDNRGNTLLHAVARRGHVDCLAWLAAGPCAGMLSVENDDCFTAAALAVKHGQVDCVKCLAELPGSASELHTQDHRWSLLHLAARFGQETCLRWLLEHMQMQDITLDQTDHSNNSPAHLAAKYGHLSCLQTLVEFNSDVTLLNKKKQSPCTLATRYHHHPCAQYLVVVETCIKLSNELTVTQRKLRESQQEKDVLAKKLREAMSCTDALVHTQKTDLTQRIEQIQGEYVDLTNLLVRQLDQMHRHQTDAGNQSGSTTSRDDLLVSKQKADQLEQACSELLELDQRQELEANRDQLQEIERRLSRLQPLPTSPIWPAPPTELRTGLALDSMRARLSEVNQQISTLHHPSPSLASDNLDTLSLSSSYTSSLSSSSSSLQTGVVQSSPGHSAKKCKTSWNEELSPRGMSANEGKMETAQPVTQNSLLGSKPSDPLRDTQDQRFSLPHSLDFQTKDNPSVQYMTGGITGSRNDGKNPKLPQSKANVHHVQASIEYSEPLQQGLSVKSTVEKTLHEQFRSSGDSARIVTSPPSYEQFCSKHSKSSLRVESSIGAEDKAKKPDTVLRNQDEEPHCMDKTDPNTSQDRTVPLGWEQQGSPMPYLLPTFEKLPQISDNLHQISAKLYSQNPKHCQQALPGFMRKVQPTNEFGEPESGKVIVKISNREELELLPSPATSKTQELSAHQRVGSNSSVSSLSSDIPWSESDADESPRPVRQPPRGGILSKKSQTKKSQEKHITFALDNKEAKSDPVAPSTNAKPPLNKRRDLSPIYEAPDLVKSTKDDSKSQKKDTQKSDKREASSREADAKKSKDSMSPDDKSPLGGRNFRLFSYSSDEGDHEGSDSHKMRKAIPQHEEENSSFPKDLTDIVSMEFNGIDSNGETSSRCKDDSQEKLWYESSDDEDDPNDNLPFHAESSSGFERHICYL</sequence>
<accession>A0A914A2M3</accession>
<keyword evidence="5" id="KW-1185">Reference proteome</keyword>
<feature type="region of interest" description="Disordered" evidence="3">
    <location>
        <begin position="759"/>
        <end position="834"/>
    </location>
</feature>
<feature type="compositionally biased region" description="Basic and acidic residues" evidence="3">
    <location>
        <begin position="946"/>
        <end position="957"/>
    </location>
</feature>
<feature type="compositionally biased region" description="Low complexity" evidence="3">
    <location>
        <begin position="1080"/>
        <end position="1094"/>
    </location>
</feature>
<dbReference type="Pfam" id="PF12796">
    <property type="entry name" value="Ank_2"/>
    <property type="match status" value="2"/>
</dbReference>
<dbReference type="RefSeq" id="XP_038058087.1">
    <property type="nucleotide sequence ID" value="XM_038202159.1"/>
</dbReference>
<feature type="region of interest" description="Disordered" evidence="3">
    <location>
        <begin position="1061"/>
        <end position="1316"/>
    </location>
</feature>
<feature type="compositionally biased region" description="Basic and acidic residues" evidence="3">
    <location>
        <begin position="1122"/>
        <end position="1139"/>
    </location>
</feature>
<feature type="region of interest" description="Disordered" evidence="3">
    <location>
        <begin position="1"/>
        <end position="128"/>
    </location>
</feature>
<evidence type="ECO:0000256" key="1">
    <source>
        <dbReference type="PROSITE-ProRule" id="PRU00023"/>
    </source>
</evidence>
<keyword evidence="1" id="KW-0040">ANK repeat</keyword>
<feature type="compositionally biased region" description="Polar residues" evidence="3">
    <location>
        <begin position="67"/>
        <end position="77"/>
    </location>
</feature>
<feature type="compositionally biased region" description="Polar residues" evidence="3">
    <location>
        <begin position="1064"/>
        <end position="1073"/>
    </location>
</feature>
<dbReference type="InterPro" id="IPR040133">
    <property type="entry name" value="SNCAIP"/>
</dbReference>
<dbReference type="GO" id="GO:0031625">
    <property type="term" value="F:ubiquitin protein ligase binding"/>
    <property type="evidence" value="ECO:0007669"/>
    <property type="project" value="TreeGrafter"/>
</dbReference>
<dbReference type="InterPro" id="IPR036770">
    <property type="entry name" value="Ankyrin_rpt-contain_sf"/>
</dbReference>
<evidence type="ECO:0000256" key="2">
    <source>
        <dbReference type="SAM" id="Coils"/>
    </source>
</evidence>
<dbReference type="PROSITE" id="PS50088">
    <property type="entry name" value="ANK_REPEAT"/>
    <property type="match status" value="1"/>
</dbReference>
<reference evidence="4" key="1">
    <citation type="submission" date="2022-11" db="UniProtKB">
        <authorList>
            <consortium name="EnsemblMetazoa"/>
        </authorList>
    </citation>
    <scope>IDENTIFICATION</scope>
</reference>
<evidence type="ECO:0000313" key="5">
    <source>
        <dbReference type="Proteomes" id="UP000887568"/>
    </source>
</evidence>
<feature type="region of interest" description="Disordered" evidence="3">
    <location>
        <begin position="937"/>
        <end position="957"/>
    </location>
</feature>
<feature type="compositionally biased region" description="Polar residues" evidence="3">
    <location>
        <begin position="48"/>
        <end position="60"/>
    </location>
</feature>
<dbReference type="PANTHER" id="PTHR22882">
    <property type="entry name" value="SYNPHILIN-1"/>
    <property type="match status" value="1"/>
</dbReference>
<feature type="region of interest" description="Disordered" evidence="3">
    <location>
        <begin position="262"/>
        <end position="350"/>
    </location>
</feature>
<feature type="compositionally biased region" description="Low complexity" evidence="3">
    <location>
        <begin position="226"/>
        <end position="237"/>
    </location>
</feature>
<proteinExistence type="predicted"/>
<dbReference type="Proteomes" id="UP000887568">
    <property type="component" value="Unplaced"/>
</dbReference>
<feature type="region of interest" description="Disordered" evidence="3">
    <location>
        <begin position="203"/>
        <end position="248"/>
    </location>
</feature>
<dbReference type="OMA" id="HRENHAM"/>
<feature type="compositionally biased region" description="Polar residues" evidence="3">
    <location>
        <begin position="326"/>
        <end position="335"/>
    </location>
</feature>
<feature type="compositionally biased region" description="Basic and acidic residues" evidence="3">
    <location>
        <begin position="280"/>
        <end position="307"/>
    </location>
</feature>
<dbReference type="Gene3D" id="1.25.40.20">
    <property type="entry name" value="Ankyrin repeat-containing domain"/>
    <property type="match status" value="2"/>
</dbReference>